<comment type="catalytic activity">
    <reaction evidence="1">
        <text>Hydrolysis of terminal, non-reducing beta-D-glucosyl residues with release of beta-D-glucose.</text>
        <dbReference type="EC" id="3.2.1.21"/>
    </reaction>
</comment>
<comment type="subcellular location">
    <subcellularLocation>
        <location evidence="2">Secreted</location>
    </subcellularLocation>
</comment>
<dbReference type="SUPFAM" id="SSF51445">
    <property type="entry name" value="(Trans)glycosidases"/>
    <property type="match status" value="1"/>
</dbReference>
<comment type="similarity">
    <text evidence="4">Belongs to the glycosyl hydrolase 3 family.</text>
</comment>
<dbReference type="GO" id="GO:0005576">
    <property type="term" value="C:extracellular region"/>
    <property type="evidence" value="ECO:0007669"/>
    <property type="project" value="UniProtKB-SubCell"/>
</dbReference>
<keyword evidence="8" id="KW-0378">Hydrolase</keyword>
<evidence type="ECO:0000256" key="4">
    <source>
        <dbReference type="ARBA" id="ARBA00005336"/>
    </source>
</evidence>
<dbReference type="InterPro" id="IPR001764">
    <property type="entry name" value="Glyco_hydro_3_N"/>
</dbReference>
<evidence type="ECO:0000256" key="9">
    <source>
        <dbReference type="ARBA" id="ARBA00023001"/>
    </source>
</evidence>
<dbReference type="PANTHER" id="PTHR42715:SF14">
    <property type="entry name" value="BETA-GLUCOSIDASE D-RELATED"/>
    <property type="match status" value="1"/>
</dbReference>
<feature type="signal peptide" evidence="20">
    <location>
        <begin position="1"/>
        <end position="18"/>
    </location>
</feature>
<evidence type="ECO:0000256" key="7">
    <source>
        <dbReference type="ARBA" id="ARBA00022729"/>
    </source>
</evidence>
<evidence type="ECO:0000256" key="5">
    <source>
        <dbReference type="ARBA" id="ARBA00012744"/>
    </source>
</evidence>
<evidence type="ECO:0000313" key="22">
    <source>
        <dbReference type="EMBL" id="PYI00845.1"/>
    </source>
</evidence>
<evidence type="ECO:0000256" key="8">
    <source>
        <dbReference type="ARBA" id="ARBA00022801"/>
    </source>
</evidence>
<evidence type="ECO:0000256" key="6">
    <source>
        <dbReference type="ARBA" id="ARBA00022525"/>
    </source>
</evidence>
<proteinExistence type="inferred from homology"/>
<dbReference type="SMART" id="SM01217">
    <property type="entry name" value="Fn3_like"/>
    <property type="match status" value="1"/>
</dbReference>
<reference evidence="22 23" key="1">
    <citation type="submission" date="2018-02" db="EMBL/GenBank/DDBJ databases">
        <title>The genomes of Aspergillus section Nigri reveals drivers in fungal speciation.</title>
        <authorList>
            <consortium name="DOE Joint Genome Institute"/>
            <person name="Vesth T.C."/>
            <person name="Nybo J."/>
            <person name="Theobald S."/>
            <person name="Brandl J."/>
            <person name="Frisvad J.C."/>
            <person name="Nielsen K.F."/>
            <person name="Lyhne E.K."/>
            <person name="Kogle M.E."/>
            <person name="Kuo A."/>
            <person name="Riley R."/>
            <person name="Clum A."/>
            <person name="Nolan M."/>
            <person name="Lipzen A."/>
            <person name="Salamov A."/>
            <person name="Henrissat B."/>
            <person name="Wiebenga A."/>
            <person name="De vries R.P."/>
            <person name="Grigoriev I.V."/>
            <person name="Mortensen U.H."/>
            <person name="Andersen M.R."/>
            <person name="Baker S.E."/>
        </authorList>
    </citation>
    <scope>NUCLEOTIDE SEQUENCE [LARGE SCALE GENOMIC DNA]</scope>
    <source>
        <strain evidence="22 23">CBS 121057</strain>
    </source>
</reference>
<keyword evidence="9" id="KW-0136">Cellulose degradation</keyword>
<evidence type="ECO:0000256" key="12">
    <source>
        <dbReference type="ARBA" id="ARBA00023295"/>
    </source>
</evidence>
<dbReference type="FunFam" id="3.20.20.300:FF:000002">
    <property type="entry name" value="Probable beta-glucosidase"/>
    <property type="match status" value="1"/>
</dbReference>
<dbReference type="FunFam" id="2.60.40.10:FF:000757">
    <property type="entry name" value="Beta-glucosidase G"/>
    <property type="match status" value="1"/>
</dbReference>
<evidence type="ECO:0000256" key="1">
    <source>
        <dbReference type="ARBA" id="ARBA00000448"/>
    </source>
</evidence>
<evidence type="ECO:0000256" key="15">
    <source>
        <dbReference type="ARBA" id="ARBA00067944"/>
    </source>
</evidence>
<dbReference type="PANTHER" id="PTHR42715">
    <property type="entry name" value="BETA-GLUCOSIDASE"/>
    <property type="match status" value="1"/>
</dbReference>
<accession>A0A319DXJ8</accession>
<dbReference type="InterPro" id="IPR036881">
    <property type="entry name" value="Glyco_hydro_3_C_sf"/>
</dbReference>
<dbReference type="InterPro" id="IPR017853">
    <property type="entry name" value="GH"/>
</dbReference>
<dbReference type="EC" id="3.2.1.21" evidence="5"/>
<dbReference type="Gene3D" id="3.20.20.300">
    <property type="entry name" value="Glycoside hydrolase, family 3, N-terminal domain"/>
    <property type="match status" value="1"/>
</dbReference>
<dbReference type="InterPro" id="IPR036962">
    <property type="entry name" value="Glyco_hydro_3_N_sf"/>
</dbReference>
<organism evidence="22 23">
    <name type="scientific">Aspergillus sclerotiicarbonarius (strain CBS 121057 / IBT 28362)</name>
    <dbReference type="NCBI Taxonomy" id="1448318"/>
    <lineage>
        <taxon>Eukaryota</taxon>
        <taxon>Fungi</taxon>
        <taxon>Dikarya</taxon>
        <taxon>Ascomycota</taxon>
        <taxon>Pezizomycotina</taxon>
        <taxon>Eurotiomycetes</taxon>
        <taxon>Eurotiomycetidae</taxon>
        <taxon>Eurotiales</taxon>
        <taxon>Aspergillaceae</taxon>
        <taxon>Aspergillus</taxon>
        <taxon>Aspergillus subgen. Circumdati</taxon>
    </lineage>
</organism>
<evidence type="ECO:0000313" key="23">
    <source>
        <dbReference type="Proteomes" id="UP000248423"/>
    </source>
</evidence>
<dbReference type="OrthoDB" id="416222at2759"/>
<feature type="chain" id="PRO_5016348148" description="Probable beta-glucosidase D" evidence="20">
    <location>
        <begin position="19"/>
        <end position="761"/>
    </location>
</feature>
<dbReference type="Pfam" id="PF00933">
    <property type="entry name" value="Glyco_hydro_3"/>
    <property type="match status" value="1"/>
</dbReference>
<dbReference type="InterPro" id="IPR026891">
    <property type="entry name" value="Fn3-like"/>
</dbReference>
<feature type="region of interest" description="Disordered" evidence="19">
    <location>
        <begin position="188"/>
        <end position="207"/>
    </location>
</feature>
<dbReference type="SUPFAM" id="SSF52279">
    <property type="entry name" value="Beta-D-glucan exohydrolase, C-terminal domain"/>
    <property type="match status" value="1"/>
</dbReference>
<dbReference type="VEuPathDB" id="FungiDB:BO78DRAFT_465048"/>
<gene>
    <name evidence="22" type="ORF">BO78DRAFT_465048</name>
</gene>
<sequence>MRDLTLFAATALLGLAAASPSSSTLGLLNYNGVALGDWESAYDKASAFVGNLTTEQKLALITGSSVTSATNESFSALVFADGDMGLQDFNYVSAFSLASAIAMTWDQDAYYEQAKAVGIEFYKKGIQVLNAPTSQPIGRTPWGGRFGETFGPDPYLNGLATGLAVKGYVDTGVISGAKHFLLYEQETNRTNDPSSIGPNPASGPLPYSSNTDDKTLHETYLWPFYDAVKNGLGAVMCAMTKVNNTLACQNSDLLLKHLKTELGFPGLVYPDTKAQSTETAETVNNGEDYGDSTYWSTSVMKALLANGTLSEARLNDMTIRNVIGYYYSNLDNGLQPAEQGDGAFVDVRGNHSKLIRKYGAQSMALLKNKNNALPLKTVRRMSIFGAHAGATVAGPNQDLSIDGSGPTYQGHLATGSGSGLASFPYLVTPLVPLTVKATEDGTILNWILKDNYTSTAGSSLIPSVSGSTAVSPSYETYAGNSDVCLVFLNALSGEGEDRTELYNADQDKMVNTVADNCNNTIVVINTVGPRLLDQWIEHENVTAVLYGSLLGQESGNSIVDVLYGDVNPSGRLIYSIPKNESDYNVGLCYTSQCNFTEGVYLDYRYFDAHNITTRYPFGHGLSYTSFSYSNLTILKETPRIPASPTGNLTVGGYSDLWDTVNSISVTINNTGSLSGAEIPQLYLSFPSSADQPLRQLRGFERVDLATGEQKTVTFNLRRRDISYWNVVEQQWLVAAGEYKVYVGASSRDFKLHGSFMVRTHV</sequence>
<keyword evidence="6" id="KW-0964">Secreted</keyword>
<comment type="pathway">
    <text evidence="3">Glycan metabolism; cellulose degradation.</text>
</comment>
<evidence type="ECO:0000256" key="18">
    <source>
        <dbReference type="ARBA" id="ARBA00080331"/>
    </source>
</evidence>
<dbReference type="EMBL" id="KZ826433">
    <property type="protein sequence ID" value="PYI00845.1"/>
    <property type="molecule type" value="Genomic_DNA"/>
</dbReference>
<keyword evidence="7 20" id="KW-0732">Signal</keyword>
<evidence type="ECO:0000256" key="19">
    <source>
        <dbReference type="SAM" id="MobiDB-lite"/>
    </source>
</evidence>
<keyword evidence="10" id="KW-0325">Glycoprotein</keyword>
<evidence type="ECO:0000259" key="21">
    <source>
        <dbReference type="SMART" id="SM01217"/>
    </source>
</evidence>
<dbReference type="AlphaFoldDB" id="A0A319DXJ8"/>
<keyword evidence="12" id="KW-0326">Glycosidase</keyword>
<keyword evidence="13" id="KW-0624">Polysaccharide degradation</keyword>
<feature type="compositionally biased region" description="Polar residues" evidence="19">
    <location>
        <begin position="188"/>
        <end position="197"/>
    </location>
</feature>
<name>A0A319DXJ8_ASPSB</name>
<evidence type="ECO:0000256" key="3">
    <source>
        <dbReference type="ARBA" id="ARBA00004987"/>
    </source>
</evidence>
<feature type="domain" description="Fibronectin type III-like" evidence="21">
    <location>
        <begin position="677"/>
        <end position="746"/>
    </location>
</feature>
<dbReference type="InterPro" id="IPR050288">
    <property type="entry name" value="Cellulose_deg_GH3"/>
</dbReference>
<dbReference type="Gene3D" id="3.40.50.1700">
    <property type="entry name" value="Glycoside hydrolase family 3 C-terminal domain"/>
    <property type="match status" value="1"/>
</dbReference>
<evidence type="ECO:0000256" key="17">
    <source>
        <dbReference type="ARBA" id="ARBA00079675"/>
    </source>
</evidence>
<evidence type="ECO:0000256" key="11">
    <source>
        <dbReference type="ARBA" id="ARBA00023277"/>
    </source>
</evidence>
<protein>
    <recommendedName>
        <fullName evidence="15">Probable beta-glucosidase D</fullName>
        <ecNumber evidence="5">3.2.1.21</ecNumber>
    </recommendedName>
    <alternativeName>
        <fullName evidence="17">Beta-D-glucoside glucohydrolase D</fullName>
    </alternativeName>
    <alternativeName>
        <fullName evidence="18">Cellobiase D</fullName>
    </alternativeName>
    <alternativeName>
        <fullName evidence="16">Gentiobiase D</fullName>
    </alternativeName>
</protein>
<dbReference type="Pfam" id="PF01915">
    <property type="entry name" value="Glyco_hydro_3_C"/>
    <property type="match status" value="1"/>
</dbReference>
<dbReference type="FunFam" id="3.40.50.1700:FF:000021">
    <property type="entry name" value="Probable beta-glucosidase D"/>
    <property type="match status" value="1"/>
</dbReference>
<evidence type="ECO:0000256" key="20">
    <source>
        <dbReference type="SAM" id="SignalP"/>
    </source>
</evidence>
<evidence type="ECO:0000256" key="13">
    <source>
        <dbReference type="ARBA" id="ARBA00023326"/>
    </source>
</evidence>
<dbReference type="Pfam" id="PF14310">
    <property type="entry name" value="Fn3-like"/>
    <property type="match status" value="1"/>
</dbReference>
<keyword evidence="23" id="KW-1185">Reference proteome</keyword>
<keyword evidence="11" id="KW-0119">Carbohydrate metabolism</keyword>
<evidence type="ECO:0000256" key="16">
    <source>
        <dbReference type="ARBA" id="ARBA00076346"/>
    </source>
</evidence>
<dbReference type="Proteomes" id="UP000248423">
    <property type="component" value="Unassembled WGS sequence"/>
</dbReference>
<evidence type="ECO:0000256" key="14">
    <source>
        <dbReference type="ARBA" id="ARBA00024983"/>
    </source>
</evidence>
<dbReference type="STRING" id="1448318.A0A319DXJ8"/>
<dbReference type="GO" id="GO:0030245">
    <property type="term" value="P:cellulose catabolic process"/>
    <property type="evidence" value="ECO:0007669"/>
    <property type="project" value="UniProtKB-KW"/>
</dbReference>
<evidence type="ECO:0000256" key="2">
    <source>
        <dbReference type="ARBA" id="ARBA00004613"/>
    </source>
</evidence>
<dbReference type="InterPro" id="IPR013783">
    <property type="entry name" value="Ig-like_fold"/>
</dbReference>
<evidence type="ECO:0000256" key="10">
    <source>
        <dbReference type="ARBA" id="ARBA00023180"/>
    </source>
</evidence>
<dbReference type="GO" id="GO:0008422">
    <property type="term" value="F:beta-glucosidase activity"/>
    <property type="evidence" value="ECO:0007669"/>
    <property type="project" value="UniProtKB-EC"/>
</dbReference>
<dbReference type="Gene3D" id="2.60.40.10">
    <property type="entry name" value="Immunoglobulins"/>
    <property type="match status" value="1"/>
</dbReference>
<comment type="function">
    <text evidence="14">Beta-glucosidases are one of a number of cellulolytic enzymes involved in the degradation of cellulosic biomass. Catalyzes the last step releasing glucose from the inhibitory cellobiose.</text>
</comment>
<dbReference type="PRINTS" id="PR00133">
    <property type="entry name" value="GLHYDRLASE3"/>
</dbReference>
<dbReference type="InterPro" id="IPR002772">
    <property type="entry name" value="Glyco_hydro_3_C"/>
</dbReference>